<dbReference type="InterPro" id="IPR054015">
    <property type="entry name" value="ExsA-like_N"/>
</dbReference>
<dbReference type="OrthoDB" id="4480133at2"/>
<evidence type="ECO:0000256" key="1">
    <source>
        <dbReference type="ARBA" id="ARBA00023015"/>
    </source>
</evidence>
<dbReference type="Pfam" id="PF12833">
    <property type="entry name" value="HTH_18"/>
    <property type="match status" value="1"/>
</dbReference>
<evidence type="ECO:0000313" key="5">
    <source>
        <dbReference type="EMBL" id="QEC78527.1"/>
    </source>
</evidence>
<feature type="domain" description="HTH araC/xylS-type" evidence="4">
    <location>
        <begin position="202"/>
        <end position="297"/>
    </location>
</feature>
<dbReference type="InterPro" id="IPR009057">
    <property type="entry name" value="Homeodomain-like_sf"/>
</dbReference>
<dbReference type="RefSeq" id="WP_147057252.1">
    <property type="nucleotide sequence ID" value="NZ_CP042437.1"/>
</dbReference>
<dbReference type="Pfam" id="PF22200">
    <property type="entry name" value="ExsA_N"/>
    <property type="match status" value="1"/>
</dbReference>
<sequence>MLAIFRITQAKNALIPAFIIFTSNNMTKDQQNYNIQEIFFSCTETKAAVREHFIPVHGLSHIYSGEITVIEGDNRYTFREGETILFRRNHLAKFMKQPVGTVPFKSVSIFFTQEFLQNYYTKLPDPSALVKSHYKGPLKTIRFGKNPLLESLFSSVLPYYEFSGPLPQTLIDIKLAESMTILRTIDKEIDQILSDFAEPGKIDLADFMQKNYSFNVSMERFGYLTGRSLASFKRDFQKAFNSPPQKWLLEKRLTQAHYLITEKKQKTSEVYLEVGFENLSHFSVSFKKMFGYNPSSL</sequence>
<dbReference type="GO" id="GO:0043565">
    <property type="term" value="F:sequence-specific DNA binding"/>
    <property type="evidence" value="ECO:0007669"/>
    <property type="project" value="InterPro"/>
</dbReference>
<gene>
    <name evidence="5" type="ORF">FSB76_22205</name>
</gene>
<accession>A0A5B8W524</accession>
<name>A0A5B8W524_9SPHI</name>
<dbReference type="SUPFAM" id="SSF51215">
    <property type="entry name" value="Regulatory protein AraC"/>
    <property type="match status" value="1"/>
</dbReference>
<reference evidence="5 6" key="1">
    <citation type="journal article" date="2013" name="J. Microbiol.">
        <title>Mucilaginibacter ginsenosidivorax sp. nov., with ginsenoside converting activity isolated from sediment.</title>
        <authorList>
            <person name="Kim J.K."/>
            <person name="Choi T.E."/>
            <person name="Liu Q.M."/>
            <person name="Park H.Y."/>
            <person name="Yi T.H."/>
            <person name="Yoon M.H."/>
            <person name="Kim S.C."/>
            <person name="Im W.T."/>
        </authorList>
    </citation>
    <scope>NUCLEOTIDE SEQUENCE [LARGE SCALE GENOMIC DNA]</scope>
    <source>
        <strain evidence="5 6">KHI28</strain>
    </source>
</reference>
<dbReference type="KEGG" id="mgk:FSB76_22205"/>
<dbReference type="AlphaFoldDB" id="A0A5B8W524"/>
<keyword evidence="6" id="KW-1185">Reference proteome</keyword>
<keyword evidence="3" id="KW-0804">Transcription</keyword>
<dbReference type="InterPro" id="IPR018060">
    <property type="entry name" value="HTH_AraC"/>
</dbReference>
<dbReference type="PANTHER" id="PTHR43280">
    <property type="entry name" value="ARAC-FAMILY TRANSCRIPTIONAL REGULATOR"/>
    <property type="match status" value="1"/>
</dbReference>
<keyword evidence="2" id="KW-0238">DNA-binding</keyword>
<dbReference type="GO" id="GO:0003700">
    <property type="term" value="F:DNA-binding transcription factor activity"/>
    <property type="evidence" value="ECO:0007669"/>
    <property type="project" value="InterPro"/>
</dbReference>
<dbReference type="SUPFAM" id="SSF46689">
    <property type="entry name" value="Homeodomain-like"/>
    <property type="match status" value="1"/>
</dbReference>
<dbReference type="EMBL" id="CP042437">
    <property type="protein sequence ID" value="QEC78527.1"/>
    <property type="molecule type" value="Genomic_DNA"/>
</dbReference>
<evidence type="ECO:0000313" key="6">
    <source>
        <dbReference type="Proteomes" id="UP000321362"/>
    </source>
</evidence>
<dbReference type="SMART" id="SM00342">
    <property type="entry name" value="HTH_ARAC"/>
    <property type="match status" value="1"/>
</dbReference>
<evidence type="ECO:0000256" key="3">
    <source>
        <dbReference type="ARBA" id="ARBA00023163"/>
    </source>
</evidence>
<organism evidence="5 6">
    <name type="scientific">Mucilaginibacter ginsenosidivorax</name>
    <dbReference type="NCBI Taxonomy" id="862126"/>
    <lineage>
        <taxon>Bacteria</taxon>
        <taxon>Pseudomonadati</taxon>
        <taxon>Bacteroidota</taxon>
        <taxon>Sphingobacteriia</taxon>
        <taxon>Sphingobacteriales</taxon>
        <taxon>Sphingobacteriaceae</taxon>
        <taxon>Mucilaginibacter</taxon>
    </lineage>
</organism>
<evidence type="ECO:0000256" key="2">
    <source>
        <dbReference type="ARBA" id="ARBA00023125"/>
    </source>
</evidence>
<dbReference type="InterPro" id="IPR037923">
    <property type="entry name" value="HTH-like"/>
</dbReference>
<evidence type="ECO:0000259" key="4">
    <source>
        <dbReference type="PROSITE" id="PS01124"/>
    </source>
</evidence>
<dbReference type="PANTHER" id="PTHR43280:SF2">
    <property type="entry name" value="HTH-TYPE TRANSCRIPTIONAL REGULATOR EXSA"/>
    <property type="match status" value="1"/>
</dbReference>
<proteinExistence type="predicted"/>
<dbReference type="Proteomes" id="UP000321362">
    <property type="component" value="Chromosome"/>
</dbReference>
<protein>
    <submittedName>
        <fullName evidence="5">Helix-turn-helix transcriptional regulator</fullName>
    </submittedName>
</protein>
<dbReference type="Gene3D" id="1.10.10.60">
    <property type="entry name" value="Homeodomain-like"/>
    <property type="match status" value="1"/>
</dbReference>
<keyword evidence="1" id="KW-0805">Transcription regulation</keyword>
<dbReference type="PROSITE" id="PS01124">
    <property type="entry name" value="HTH_ARAC_FAMILY_2"/>
    <property type="match status" value="1"/>
</dbReference>